<evidence type="ECO:0000313" key="6">
    <source>
        <dbReference type="EMBL" id="MDR6836090.1"/>
    </source>
</evidence>
<comment type="caution">
    <text evidence="5">The sequence shown here is derived from an EMBL/GenBank/DDBJ whole genome shotgun (WGS) entry which is preliminary data.</text>
</comment>
<dbReference type="CDD" id="cd07185">
    <property type="entry name" value="OmpA_C-like"/>
    <property type="match status" value="1"/>
</dbReference>
<organism evidence="5 8">
    <name type="scientific">Acidovorax delafieldii</name>
    <name type="common">Pseudomonas delafieldii</name>
    <dbReference type="NCBI Taxonomy" id="47920"/>
    <lineage>
        <taxon>Bacteria</taxon>
        <taxon>Pseudomonadati</taxon>
        <taxon>Pseudomonadota</taxon>
        <taxon>Betaproteobacteria</taxon>
        <taxon>Burkholderiales</taxon>
        <taxon>Comamonadaceae</taxon>
        <taxon>Acidovorax</taxon>
    </lineage>
</organism>
<evidence type="ECO:0000256" key="3">
    <source>
        <dbReference type="SAM" id="Phobius"/>
    </source>
</evidence>
<keyword evidence="7" id="KW-1185">Reference proteome</keyword>
<dbReference type="Pfam" id="PF09850">
    <property type="entry name" value="DotU"/>
    <property type="match status" value="1"/>
</dbReference>
<dbReference type="GO" id="GO:0016020">
    <property type="term" value="C:membrane"/>
    <property type="evidence" value="ECO:0007669"/>
    <property type="project" value="UniProtKB-UniRule"/>
</dbReference>
<evidence type="ECO:0000313" key="5">
    <source>
        <dbReference type="EMBL" id="MDR6765653.1"/>
    </source>
</evidence>
<evidence type="ECO:0000313" key="7">
    <source>
        <dbReference type="Proteomes" id="UP001249076"/>
    </source>
</evidence>
<keyword evidence="3" id="KW-1133">Transmembrane helix</keyword>
<proteinExistence type="predicted"/>
<dbReference type="InterPro" id="IPR017732">
    <property type="entry name" value="T4/T6SS_DotU"/>
</dbReference>
<reference evidence="5 7" key="1">
    <citation type="submission" date="2023-07" db="EMBL/GenBank/DDBJ databases">
        <title>Sorghum-associated microbial communities from plants grown in Nebraska, USA.</title>
        <authorList>
            <person name="Schachtman D."/>
        </authorList>
    </citation>
    <scope>NUCLEOTIDE SEQUENCE</scope>
    <source>
        <strain evidence="6 7">BE105</strain>
        <strain evidence="5">BE69</strain>
    </source>
</reference>
<keyword evidence="1 3" id="KW-0472">Membrane</keyword>
<dbReference type="Proteomes" id="UP001253458">
    <property type="component" value="Unassembled WGS sequence"/>
</dbReference>
<protein>
    <submittedName>
        <fullName evidence="5">Type VI secretion system protein ImpK</fullName>
    </submittedName>
</protein>
<dbReference type="Proteomes" id="UP001249076">
    <property type="component" value="Unassembled WGS sequence"/>
</dbReference>
<dbReference type="Gene3D" id="1.25.40.590">
    <property type="entry name" value="Type IV / VI secretion system, DotU"/>
    <property type="match status" value="1"/>
</dbReference>
<evidence type="ECO:0000256" key="2">
    <source>
        <dbReference type="SAM" id="MobiDB-lite"/>
    </source>
</evidence>
<dbReference type="SUPFAM" id="SSF103088">
    <property type="entry name" value="OmpA-like"/>
    <property type="match status" value="1"/>
</dbReference>
<feature type="region of interest" description="Disordered" evidence="2">
    <location>
        <begin position="389"/>
        <end position="412"/>
    </location>
</feature>
<dbReference type="NCBIfam" id="TIGR03349">
    <property type="entry name" value="IV_VI_DotU"/>
    <property type="match status" value="1"/>
</dbReference>
<dbReference type="NCBIfam" id="NF038228">
    <property type="entry name" value="IcmH_DotU_IVB"/>
    <property type="match status" value="1"/>
</dbReference>
<dbReference type="InterPro" id="IPR017733">
    <property type="entry name" value="OmpA-like_dom_proteobacteria"/>
</dbReference>
<name>A0AAJ2BR78_ACIDE</name>
<evidence type="ECO:0000259" key="4">
    <source>
        <dbReference type="PROSITE" id="PS51123"/>
    </source>
</evidence>
<accession>A0AAJ2BR78</accession>
<evidence type="ECO:0000256" key="1">
    <source>
        <dbReference type="PROSITE-ProRule" id="PRU00473"/>
    </source>
</evidence>
<dbReference type="NCBIfam" id="NF005444">
    <property type="entry name" value="PRK07033.1"/>
    <property type="match status" value="1"/>
</dbReference>
<dbReference type="InterPro" id="IPR038522">
    <property type="entry name" value="T4/T6SS_DotU_sf"/>
</dbReference>
<dbReference type="AlphaFoldDB" id="A0AAJ2BR78"/>
<feature type="transmembrane region" description="Helical" evidence="3">
    <location>
        <begin position="232"/>
        <end position="254"/>
    </location>
</feature>
<feature type="domain" description="OmpA-like" evidence="4">
    <location>
        <begin position="306"/>
        <end position="426"/>
    </location>
</feature>
<dbReference type="NCBIfam" id="TIGR03350">
    <property type="entry name" value="type_VI_ompA"/>
    <property type="match status" value="1"/>
</dbReference>
<dbReference type="PROSITE" id="PS51123">
    <property type="entry name" value="OMPA_2"/>
    <property type="match status" value="1"/>
</dbReference>
<dbReference type="Pfam" id="PF00691">
    <property type="entry name" value="OmpA"/>
    <property type="match status" value="1"/>
</dbReference>
<dbReference type="InterPro" id="IPR006665">
    <property type="entry name" value="OmpA-like"/>
</dbReference>
<dbReference type="InterPro" id="IPR036737">
    <property type="entry name" value="OmpA-like_sf"/>
</dbReference>
<dbReference type="Gene3D" id="3.30.1330.60">
    <property type="entry name" value="OmpA-like domain"/>
    <property type="match status" value="1"/>
</dbReference>
<feature type="compositionally biased region" description="Basic and acidic residues" evidence="2">
    <location>
        <begin position="390"/>
        <end position="400"/>
    </location>
</feature>
<dbReference type="PANTHER" id="PTHR38033:SF1">
    <property type="entry name" value="DOTU FAMILY TYPE IV_VI SECRETION SYSTEM PROTEIN"/>
    <property type="match status" value="1"/>
</dbReference>
<dbReference type="EMBL" id="JAVDTS010000001">
    <property type="protein sequence ID" value="MDR6836090.1"/>
    <property type="molecule type" value="Genomic_DNA"/>
</dbReference>
<evidence type="ECO:0000313" key="8">
    <source>
        <dbReference type="Proteomes" id="UP001253458"/>
    </source>
</evidence>
<keyword evidence="3" id="KW-0812">Transmembrane</keyword>
<gene>
    <name evidence="5" type="ORF">J2W88_000911</name>
    <name evidence="6" type="ORF">J2W93_000911</name>
</gene>
<dbReference type="PANTHER" id="PTHR38033">
    <property type="entry name" value="MEMBRANE PROTEIN-RELATED"/>
    <property type="match status" value="1"/>
</dbReference>
<sequence>MSISITDNVFAFSASDHTEHGAFGTPDIPMSGAGPQNMARTSLPDVVSGGNPLVASANVLLNLVPQIRAMASNADPEGFQRLLLANIREFERSAGVAGVPIETVIGARYCLCTVVDEAAAQTPWGGSGVWPKFSLLVALHNETWGGEKFFQLLAKLVQTPHQHIDLIELMYFCLMLGFEGRYRVIENGRSQLETLKARLLALIESTRGDRSGALSLRWKGEERKAAPPWTMVPLWVATALALLLAFALFLWFSYRLAAQSDTLFASINGIRFPKAIAAVASMDKPRLRQFLEPEIREGLVEVIDQADRSTIILRGDGLFDPGSNVVKPRYVRVIQRIATALNEVPGKVVVNGYTDNSPIRTARYPSNWHLSQDRARSVSDMLLSTVQDSQRVHAEGRGEADPVAPNTTSEGKARNRRVEIVLLVAPQVRDKELQLNGDAPRTESVNK</sequence>
<dbReference type="EMBL" id="JAVDTL010000001">
    <property type="protein sequence ID" value="MDR6765653.1"/>
    <property type="molecule type" value="Genomic_DNA"/>
</dbReference>